<name>A0A6A6NQB8_9PEZI</name>
<protein>
    <submittedName>
        <fullName evidence="1">Uncharacterized protein</fullName>
    </submittedName>
</protein>
<gene>
    <name evidence="1" type="ORF">BDY21DRAFT_374503</name>
</gene>
<keyword evidence="2" id="KW-1185">Reference proteome</keyword>
<dbReference type="GO" id="GO:0006629">
    <property type="term" value="P:lipid metabolic process"/>
    <property type="evidence" value="ECO:0007669"/>
    <property type="project" value="TreeGrafter"/>
</dbReference>
<dbReference type="PANTHER" id="PTHR37981:SF1">
    <property type="entry name" value="SGNH HYDROLASE-TYPE ESTERASE DOMAIN-CONTAINING PROTEIN"/>
    <property type="match status" value="1"/>
</dbReference>
<evidence type="ECO:0000313" key="1">
    <source>
        <dbReference type="EMBL" id="KAF2454000.1"/>
    </source>
</evidence>
<dbReference type="OrthoDB" id="21678at2759"/>
<dbReference type="SUPFAM" id="SSF52266">
    <property type="entry name" value="SGNH hydrolase"/>
    <property type="match status" value="1"/>
</dbReference>
<dbReference type="PANTHER" id="PTHR37981">
    <property type="entry name" value="LIPASE 2"/>
    <property type="match status" value="1"/>
</dbReference>
<proteinExistence type="predicted"/>
<sequence>MATITVGGDDIDFVGLVRNCVYEIYASRTCEEQLAHSWNLLNSDDLIDNIDRVIKGAVEKGRDGSIGDDFKLYVTGYPDFFNIDTDQCSTVTWSWNRNKPGEHQRMTKELRTTFSDMSNQLNLAVIKAVDRNYEKNVYWVDWQASGALDTHRYCEEGIEEPDLQRVVDGKTWFFHYPYNDAGETWLRNLVANLIDPEVETESELEAKYHGNLPAIPTSLINGRPFFDALFEQAANRNGSYPKTKLLDPDRAEVEFSFFRGRGRGCHYKQ</sequence>
<reference evidence="1" key="1">
    <citation type="journal article" date="2020" name="Stud. Mycol.">
        <title>101 Dothideomycetes genomes: a test case for predicting lifestyles and emergence of pathogens.</title>
        <authorList>
            <person name="Haridas S."/>
            <person name="Albert R."/>
            <person name="Binder M."/>
            <person name="Bloem J."/>
            <person name="Labutti K."/>
            <person name="Salamov A."/>
            <person name="Andreopoulos B."/>
            <person name="Baker S."/>
            <person name="Barry K."/>
            <person name="Bills G."/>
            <person name="Bluhm B."/>
            <person name="Cannon C."/>
            <person name="Castanera R."/>
            <person name="Culley D."/>
            <person name="Daum C."/>
            <person name="Ezra D."/>
            <person name="Gonzalez J."/>
            <person name="Henrissat B."/>
            <person name="Kuo A."/>
            <person name="Liang C."/>
            <person name="Lipzen A."/>
            <person name="Lutzoni F."/>
            <person name="Magnuson J."/>
            <person name="Mondo S."/>
            <person name="Nolan M."/>
            <person name="Ohm R."/>
            <person name="Pangilinan J."/>
            <person name="Park H.-J."/>
            <person name="Ramirez L."/>
            <person name="Alfaro M."/>
            <person name="Sun H."/>
            <person name="Tritt A."/>
            <person name="Yoshinaga Y."/>
            <person name="Zwiers L.-H."/>
            <person name="Turgeon B."/>
            <person name="Goodwin S."/>
            <person name="Spatafora J."/>
            <person name="Crous P."/>
            <person name="Grigoriev I."/>
        </authorList>
    </citation>
    <scope>NUCLEOTIDE SEQUENCE</scope>
    <source>
        <strain evidence="1">ATCC 16933</strain>
    </source>
</reference>
<dbReference type="AlphaFoldDB" id="A0A6A6NQB8"/>
<evidence type="ECO:0000313" key="2">
    <source>
        <dbReference type="Proteomes" id="UP000799766"/>
    </source>
</evidence>
<organism evidence="1 2">
    <name type="scientific">Lineolata rhizophorae</name>
    <dbReference type="NCBI Taxonomy" id="578093"/>
    <lineage>
        <taxon>Eukaryota</taxon>
        <taxon>Fungi</taxon>
        <taxon>Dikarya</taxon>
        <taxon>Ascomycota</taxon>
        <taxon>Pezizomycotina</taxon>
        <taxon>Dothideomycetes</taxon>
        <taxon>Dothideomycetes incertae sedis</taxon>
        <taxon>Lineolatales</taxon>
        <taxon>Lineolataceae</taxon>
        <taxon>Lineolata</taxon>
    </lineage>
</organism>
<dbReference type="EMBL" id="MU001694">
    <property type="protein sequence ID" value="KAF2454000.1"/>
    <property type="molecule type" value="Genomic_DNA"/>
</dbReference>
<accession>A0A6A6NQB8</accession>
<dbReference type="Gene3D" id="3.40.50.1110">
    <property type="entry name" value="SGNH hydrolase"/>
    <property type="match status" value="1"/>
</dbReference>
<dbReference type="InterPro" id="IPR036514">
    <property type="entry name" value="SGNH_hydro_sf"/>
</dbReference>
<dbReference type="InterPro" id="IPR037460">
    <property type="entry name" value="SEST-like"/>
</dbReference>
<dbReference type="GO" id="GO:0016788">
    <property type="term" value="F:hydrolase activity, acting on ester bonds"/>
    <property type="evidence" value="ECO:0007669"/>
    <property type="project" value="InterPro"/>
</dbReference>
<dbReference type="Proteomes" id="UP000799766">
    <property type="component" value="Unassembled WGS sequence"/>
</dbReference>